<evidence type="ECO:0000313" key="2">
    <source>
        <dbReference type="Proteomes" id="UP000243719"/>
    </source>
</evidence>
<organism evidence="1 2">
    <name type="scientific">Chitinasiproducens palmae</name>
    <dbReference type="NCBI Taxonomy" id="1770053"/>
    <lineage>
        <taxon>Bacteria</taxon>
        <taxon>Pseudomonadati</taxon>
        <taxon>Pseudomonadota</taxon>
        <taxon>Betaproteobacteria</taxon>
        <taxon>Burkholderiales</taxon>
        <taxon>Burkholderiaceae</taxon>
        <taxon>Chitinasiproducens</taxon>
    </lineage>
</organism>
<evidence type="ECO:0000313" key="1">
    <source>
        <dbReference type="EMBL" id="SDV47088.1"/>
    </source>
</evidence>
<reference evidence="2" key="1">
    <citation type="submission" date="2016-09" db="EMBL/GenBank/DDBJ databases">
        <authorList>
            <person name="Varghese N."/>
            <person name="Submissions S."/>
        </authorList>
    </citation>
    <scope>NUCLEOTIDE SEQUENCE [LARGE SCALE GENOMIC DNA]</scope>
    <source>
        <strain evidence="2">JS23</strain>
    </source>
</reference>
<sequence length="421" mass="42400">MSDSSKSPDFSADASAHPKYATYTVGTRTSFSGGMANQMTVGVSNSAFLGGQNNLSVGITTNLSLGPSFSGAFLGPAVTWSTSPTVSLASAPSTSVQESTTTRAEKSIELKAGVSDSDRKVWQTSASTLLGVKAAIGVLAGMNAAVAAAGVVSAGNNQPTELGVKRPAEYETLVDIGLAGATAVASLTLIQQLIGELSTLYSKMTQVAKLTLNQDQAALEGDFTTLVPPRLNTSTLSLASQAAVLRRIAGGNVTAALSSLALGDQGATVAFHSGRPAELAGKFNAANTAALSLTKASATLGAFLGDTSVDLQRGTKTNLSGPSLRVMDGPASIKADVGATATGTSSLELKAESVFATVSSSEAESVLTLNTADAGITFRRGTIKQGLGIDQSGVWITGPATTKFEATATGINLGGDLIKLG</sequence>
<accession>A0A1H2PKX4</accession>
<proteinExistence type="predicted"/>
<dbReference type="EMBL" id="FNLO01000002">
    <property type="protein sequence ID" value="SDV47088.1"/>
    <property type="molecule type" value="Genomic_DNA"/>
</dbReference>
<dbReference type="AlphaFoldDB" id="A0A1H2PKX4"/>
<protein>
    <submittedName>
        <fullName evidence="1">Uncharacterized protein</fullName>
    </submittedName>
</protein>
<dbReference type="Proteomes" id="UP000243719">
    <property type="component" value="Unassembled WGS sequence"/>
</dbReference>
<keyword evidence="2" id="KW-1185">Reference proteome</keyword>
<gene>
    <name evidence="1" type="ORF">SAMN05216551_102260</name>
</gene>
<name>A0A1H2PKX4_9BURK</name>